<sequence>MEEKTDKIDVTKNGFSKSINNNHWTKVTVIDLSHSNLNEIGDRLKFPEVLSELNLSHNKFENVPQSVSNLQHVFYLNLSFNNIQYFDDTPSFCHSIKELDLSNNNLQGPPYWVWTESPKCLQKVDFSNNMHITNSLTVEYCDELLNYKTQVKHVILHNCNIKRHLRILGSFVNATTMVLGVNDISMMKMNSLNKIPCLGLDECCDIEKLNVSNTNLFTIDSNITIYHKITEIDLSLNKISDVPKEFCSLENLEVCILSHNYILYLPDEFVNLKKLRVLCINSNELCMLPEKINNLENLKKLDLYDNKLYEFNYNIEHLEEIDLAMNYFDVPEDKSYVDRNKKLRLQHPDRYNERKEEKIILESEDSRDESYDEEERSSSSSSEDWDSEDWWCPHDSPLNTSTQAKSNWILFMQHKVEEGNFCPSDLHAEPVEKIITYKNVCHPKVIAEVEG</sequence>
<dbReference type="SUPFAM" id="SSF52058">
    <property type="entry name" value="L domain-like"/>
    <property type="match status" value="1"/>
</dbReference>
<name>A0A5E4QMG9_9NEOP</name>
<dbReference type="AlphaFoldDB" id="A0A5E4QMG9"/>
<keyword evidence="1" id="KW-0433">Leucine-rich repeat</keyword>
<reference evidence="4 5" key="1">
    <citation type="submission" date="2017-07" db="EMBL/GenBank/DDBJ databases">
        <authorList>
            <person name="Talla V."/>
            <person name="Backstrom N."/>
        </authorList>
    </citation>
    <scope>NUCLEOTIDE SEQUENCE [LARGE SCALE GENOMIC DNA]</scope>
</reference>
<dbReference type="InterPro" id="IPR050216">
    <property type="entry name" value="LRR_domain-containing"/>
</dbReference>
<protein>
    <submittedName>
        <fullName evidence="4">Uncharacterized protein</fullName>
    </submittedName>
</protein>
<dbReference type="InterPro" id="IPR001611">
    <property type="entry name" value="Leu-rich_rpt"/>
</dbReference>
<dbReference type="PANTHER" id="PTHR48051:SF54">
    <property type="entry name" value="LEUCINE-RICH REPEAT-CONTAINING PROTEIN"/>
    <property type="match status" value="1"/>
</dbReference>
<evidence type="ECO:0000256" key="2">
    <source>
        <dbReference type="ARBA" id="ARBA00022737"/>
    </source>
</evidence>
<dbReference type="Pfam" id="PF13855">
    <property type="entry name" value="LRR_8"/>
    <property type="match status" value="2"/>
</dbReference>
<feature type="region of interest" description="Disordered" evidence="3">
    <location>
        <begin position="356"/>
        <end position="388"/>
    </location>
</feature>
<evidence type="ECO:0000256" key="3">
    <source>
        <dbReference type="SAM" id="MobiDB-lite"/>
    </source>
</evidence>
<keyword evidence="2" id="KW-0677">Repeat</keyword>
<dbReference type="GO" id="GO:0005737">
    <property type="term" value="C:cytoplasm"/>
    <property type="evidence" value="ECO:0007669"/>
    <property type="project" value="TreeGrafter"/>
</dbReference>
<feature type="compositionally biased region" description="Acidic residues" evidence="3">
    <location>
        <begin position="362"/>
        <end position="375"/>
    </location>
</feature>
<feature type="non-terminal residue" evidence="4">
    <location>
        <position position="451"/>
    </location>
</feature>
<evidence type="ECO:0000256" key="1">
    <source>
        <dbReference type="ARBA" id="ARBA00022614"/>
    </source>
</evidence>
<evidence type="ECO:0000313" key="4">
    <source>
        <dbReference type="EMBL" id="VVC99172.1"/>
    </source>
</evidence>
<keyword evidence="5" id="KW-1185">Reference proteome</keyword>
<evidence type="ECO:0000313" key="5">
    <source>
        <dbReference type="Proteomes" id="UP000324832"/>
    </source>
</evidence>
<accession>A0A5E4QMG9</accession>
<dbReference type="EMBL" id="FZQP02004000">
    <property type="protein sequence ID" value="VVC99172.1"/>
    <property type="molecule type" value="Genomic_DNA"/>
</dbReference>
<dbReference type="Proteomes" id="UP000324832">
    <property type="component" value="Unassembled WGS sequence"/>
</dbReference>
<gene>
    <name evidence="4" type="ORF">LSINAPIS_LOCUS10101</name>
</gene>
<organism evidence="4 5">
    <name type="scientific">Leptidea sinapis</name>
    <dbReference type="NCBI Taxonomy" id="189913"/>
    <lineage>
        <taxon>Eukaryota</taxon>
        <taxon>Metazoa</taxon>
        <taxon>Ecdysozoa</taxon>
        <taxon>Arthropoda</taxon>
        <taxon>Hexapoda</taxon>
        <taxon>Insecta</taxon>
        <taxon>Pterygota</taxon>
        <taxon>Neoptera</taxon>
        <taxon>Endopterygota</taxon>
        <taxon>Lepidoptera</taxon>
        <taxon>Glossata</taxon>
        <taxon>Ditrysia</taxon>
        <taxon>Papilionoidea</taxon>
        <taxon>Pieridae</taxon>
        <taxon>Dismorphiinae</taxon>
        <taxon>Leptidea</taxon>
    </lineage>
</organism>
<dbReference type="InterPro" id="IPR032675">
    <property type="entry name" value="LRR_dom_sf"/>
</dbReference>
<proteinExistence type="predicted"/>
<dbReference type="Gene3D" id="3.80.10.10">
    <property type="entry name" value="Ribonuclease Inhibitor"/>
    <property type="match status" value="2"/>
</dbReference>
<dbReference type="PANTHER" id="PTHR48051">
    <property type="match status" value="1"/>
</dbReference>